<feature type="domain" description="Acylphosphatase-like" evidence="6">
    <location>
        <begin position="3"/>
        <end position="94"/>
    </location>
</feature>
<dbReference type="RefSeq" id="WP_221431574.1">
    <property type="nucleotide sequence ID" value="NZ_CP081294.1"/>
</dbReference>
<dbReference type="InterPro" id="IPR017968">
    <property type="entry name" value="Acylphosphatase_CS"/>
</dbReference>
<dbReference type="PRINTS" id="PR00112">
    <property type="entry name" value="ACYLPHPHTASE"/>
</dbReference>
<dbReference type="PANTHER" id="PTHR47268">
    <property type="entry name" value="ACYLPHOSPHATASE"/>
    <property type="match status" value="1"/>
</dbReference>
<name>A0ABX9A465_9SPHN</name>
<proteinExistence type="inferred from homology"/>
<evidence type="ECO:0000256" key="4">
    <source>
        <dbReference type="PROSITE-ProRule" id="PRU00520"/>
    </source>
</evidence>
<evidence type="ECO:0000256" key="3">
    <source>
        <dbReference type="ARBA" id="ARBA00047645"/>
    </source>
</evidence>
<evidence type="ECO:0000256" key="5">
    <source>
        <dbReference type="RuleBase" id="RU004168"/>
    </source>
</evidence>
<gene>
    <name evidence="7" type="ORF">K3136_03790</name>
</gene>
<dbReference type="PROSITE" id="PS51160">
    <property type="entry name" value="ACYLPHOSPHATASE_3"/>
    <property type="match status" value="1"/>
</dbReference>
<evidence type="ECO:0000313" key="7">
    <source>
        <dbReference type="EMBL" id="QZD95847.1"/>
    </source>
</evidence>
<dbReference type="Gene3D" id="3.30.70.100">
    <property type="match status" value="1"/>
</dbReference>
<evidence type="ECO:0000256" key="1">
    <source>
        <dbReference type="ARBA" id="ARBA00005614"/>
    </source>
</evidence>
<sequence>MTARRIIVHGRVQGVFYRDWTVATARSLGLAGWVRNLPDGTVEAHLEGDPAAVERMIEEMQAGPPRAEPTGIDVQIVDSQSLSGFTRCNWKSDR</sequence>
<dbReference type="EC" id="3.6.1.7" evidence="2 4"/>
<keyword evidence="8" id="KW-1185">Reference proteome</keyword>
<dbReference type="InterPro" id="IPR001792">
    <property type="entry name" value="Acylphosphatase-like_dom"/>
</dbReference>
<evidence type="ECO:0000256" key="2">
    <source>
        <dbReference type="ARBA" id="ARBA00012150"/>
    </source>
</evidence>
<evidence type="ECO:0000259" key="6">
    <source>
        <dbReference type="PROSITE" id="PS51160"/>
    </source>
</evidence>
<feature type="active site" evidence="4">
    <location>
        <position position="18"/>
    </location>
</feature>
<comment type="similarity">
    <text evidence="1 5">Belongs to the acylphosphatase family.</text>
</comment>
<keyword evidence="4" id="KW-0378">Hydrolase</keyword>
<dbReference type="SUPFAM" id="SSF54975">
    <property type="entry name" value="Acylphosphatase/BLUF domain-like"/>
    <property type="match status" value="1"/>
</dbReference>
<protein>
    <recommendedName>
        <fullName evidence="2 4">acylphosphatase</fullName>
        <ecNumber evidence="2 4">3.6.1.7</ecNumber>
    </recommendedName>
</protein>
<dbReference type="EMBL" id="CP081294">
    <property type="protein sequence ID" value="QZD95847.1"/>
    <property type="molecule type" value="Genomic_DNA"/>
</dbReference>
<evidence type="ECO:0000313" key="8">
    <source>
        <dbReference type="Proteomes" id="UP000824321"/>
    </source>
</evidence>
<dbReference type="PROSITE" id="PS00151">
    <property type="entry name" value="ACYLPHOSPHATASE_2"/>
    <property type="match status" value="1"/>
</dbReference>
<comment type="catalytic activity">
    <reaction evidence="3 4">
        <text>an acyl phosphate + H2O = a carboxylate + phosphate + H(+)</text>
        <dbReference type="Rhea" id="RHEA:14965"/>
        <dbReference type="ChEBI" id="CHEBI:15377"/>
        <dbReference type="ChEBI" id="CHEBI:15378"/>
        <dbReference type="ChEBI" id="CHEBI:29067"/>
        <dbReference type="ChEBI" id="CHEBI:43474"/>
        <dbReference type="ChEBI" id="CHEBI:59918"/>
        <dbReference type="EC" id="3.6.1.7"/>
    </reaction>
</comment>
<dbReference type="InterPro" id="IPR020456">
    <property type="entry name" value="Acylphosphatase"/>
</dbReference>
<feature type="active site" evidence="4">
    <location>
        <position position="36"/>
    </location>
</feature>
<dbReference type="InterPro" id="IPR036046">
    <property type="entry name" value="Acylphosphatase-like_dom_sf"/>
</dbReference>
<reference evidence="7 8" key="1">
    <citation type="submission" date="2021-08" db="EMBL/GenBank/DDBJ databases">
        <title>Comparative Genomics Analysis of the Genus Qipengyuania Reveals Extensive Genetic Diversity and Metabolic Versatility, Including the Description of Fifteen Novel Species.</title>
        <authorList>
            <person name="Liu Y."/>
        </authorList>
    </citation>
    <scope>NUCLEOTIDE SEQUENCE [LARGE SCALE GENOMIC DNA]</scope>
    <source>
        <strain evidence="7 8">1NDH1</strain>
    </source>
</reference>
<dbReference type="Pfam" id="PF00708">
    <property type="entry name" value="Acylphosphatase"/>
    <property type="match status" value="1"/>
</dbReference>
<organism evidence="7 8">
    <name type="scientific">Qipengyuania gelatinilytica</name>
    <dbReference type="NCBI Taxonomy" id="2867231"/>
    <lineage>
        <taxon>Bacteria</taxon>
        <taxon>Pseudomonadati</taxon>
        <taxon>Pseudomonadota</taxon>
        <taxon>Alphaproteobacteria</taxon>
        <taxon>Sphingomonadales</taxon>
        <taxon>Erythrobacteraceae</taxon>
        <taxon>Qipengyuania</taxon>
    </lineage>
</organism>
<dbReference type="PANTHER" id="PTHR47268:SF4">
    <property type="entry name" value="ACYLPHOSPHATASE"/>
    <property type="match status" value="1"/>
</dbReference>
<accession>A0ABX9A465</accession>
<dbReference type="Proteomes" id="UP000824321">
    <property type="component" value="Chromosome"/>
</dbReference>